<reference evidence="2" key="1">
    <citation type="submission" date="2021-01" db="EMBL/GenBank/DDBJ databases">
        <title>A chromosome-scale assembly of European eel, Anguilla anguilla.</title>
        <authorList>
            <person name="Henkel C."/>
            <person name="Jong-Raadsen S.A."/>
            <person name="Dufour S."/>
            <person name="Weltzien F.-A."/>
            <person name="Palstra A.P."/>
            <person name="Pelster B."/>
            <person name="Spaink H.P."/>
            <person name="Van Den Thillart G.E."/>
            <person name="Jansen H."/>
            <person name="Zahm M."/>
            <person name="Klopp C."/>
            <person name="Cedric C."/>
            <person name="Louis A."/>
            <person name="Berthelot C."/>
            <person name="Parey E."/>
            <person name="Roest Crollius H."/>
            <person name="Montfort J."/>
            <person name="Robinson-Rechavi M."/>
            <person name="Bucao C."/>
            <person name="Bouchez O."/>
            <person name="Gislard M."/>
            <person name="Lluch J."/>
            <person name="Milhes M."/>
            <person name="Lampietro C."/>
            <person name="Lopez Roques C."/>
            <person name="Donnadieu C."/>
            <person name="Braasch I."/>
            <person name="Desvignes T."/>
            <person name="Postlethwait J."/>
            <person name="Bobe J."/>
            <person name="Guiguen Y."/>
            <person name="Dirks R."/>
        </authorList>
    </citation>
    <scope>NUCLEOTIDE SEQUENCE</scope>
    <source>
        <strain evidence="2">Tag_6206</strain>
        <tissue evidence="2">Liver</tissue>
    </source>
</reference>
<feature type="chain" id="PRO_5039305241" evidence="1">
    <location>
        <begin position="26"/>
        <end position="272"/>
    </location>
</feature>
<gene>
    <name evidence="2" type="ORF">ANANG_G00117980</name>
</gene>
<feature type="signal peptide" evidence="1">
    <location>
        <begin position="1"/>
        <end position="25"/>
    </location>
</feature>
<proteinExistence type="predicted"/>
<dbReference type="AlphaFoldDB" id="A0A9D3MFR5"/>
<accession>A0A9D3MFR5</accession>
<organism evidence="2 3">
    <name type="scientific">Anguilla anguilla</name>
    <name type="common">European freshwater eel</name>
    <name type="synonym">Muraena anguilla</name>
    <dbReference type="NCBI Taxonomy" id="7936"/>
    <lineage>
        <taxon>Eukaryota</taxon>
        <taxon>Metazoa</taxon>
        <taxon>Chordata</taxon>
        <taxon>Craniata</taxon>
        <taxon>Vertebrata</taxon>
        <taxon>Euteleostomi</taxon>
        <taxon>Actinopterygii</taxon>
        <taxon>Neopterygii</taxon>
        <taxon>Teleostei</taxon>
        <taxon>Anguilliformes</taxon>
        <taxon>Anguillidae</taxon>
        <taxon>Anguilla</taxon>
    </lineage>
</organism>
<protein>
    <submittedName>
        <fullName evidence="2">Uncharacterized protein</fullName>
    </submittedName>
</protein>
<dbReference type="Proteomes" id="UP001044222">
    <property type="component" value="Unassembled WGS sequence"/>
</dbReference>
<keyword evidence="3" id="KW-1185">Reference proteome</keyword>
<sequence length="272" mass="30198">MLIRLQKMDLRVTSVLLLLLALAEGHGERYITRKVSKQAYPSKGHTMQAAPGAPGPPAQVDQGNLVQWACLGTRASRVHLDLRDLGGCQALLGPLDQQVSPPLANLDPMACLGQWGLEVNLVRRDPLVLMVCQGKREKGDMAVLEDQVKEVPWGQWVLLGSLANLELGSRDLPDTQGSLGNQVRQVVMGLLDPWECLGKRVYKGLQGWECLGNQVLMVLLEFLALLDTKVFQEHLACLELLVYQVVGNQVHLEFEGTEEFQAPQELRVRREN</sequence>
<keyword evidence="1" id="KW-0732">Signal</keyword>
<name>A0A9D3MFR5_ANGAN</name>
<evidence type="ECO:0000256" key="1">
    <source>
        <dbReference type="SAM" id="SignalP"/>
    </source>
</evidence>
<comment type="caution">
    <text evidence="2">The sequence shown here is derived from an EMBL/GenBank/DDBJ whole genome shotgun (WGS) entry which is preliminary data.</text>
</comment>
<dbReference type="EMBL" id="JAFIRN010000006">
    <property type="protein sequence ID" value="KAG5846723.1"/>
    <property type="molecule type" value="Genomic_DNA"/>
</dbReference>
<evidence type="ECO:0000313" key="2">
    <source>
        <dbReference type="EMBL" id="KAG5846723.1"/>
    </source>
</evidence>
<evidence type="ECO:0000313" key="3">
    <source>
        <dbReference type="Proteomes" id="UP001044222"/>
    </source>
</evidence>